<feature type="chain" id="PRO_5031016666" description="Ice-binding protein C-terminal domain-containing protein" evidence="2">
    <location>
        <begin position="25"/>
        <end position="236"/>
    </location>
</feature>
<keyword evidence="2" id="KW-0732">Signal</keyword>
<evidence type="ECO:0000313" key="5">
    <source>
        <dbReference type="Proteomes" id="UP000522081"/>
    </source>
</evidence>
<sequence>MNLRATLACATAIAGLALSSPALADAITLDSSNIGDSFTVNYDGFADGNPIDGLTGTATFTLTGISGSSYMFDYSVSNTSSMGVDSRISSFAFDVDPSITGASSTGDFPFTVLDSNYPNGIGNVDVCFKGGSSNSCAGNSGGVTAGNTGSGSLSLDFAGGSPNAITLDDFFVRYQSITGAGNVTSASGSGTISSTGGSTGGTPVPEPGMLGLLGLGLAGLAFARGRARRKMVPAAA</sequence>
<evidence type="ECO:0000256" key="1">
    <source>
        <dbReference type="SAM" id="MobiDB-lite"/>
    </source>
</evidence>
<comment type="caution">
    <text evidence="4">The sequence shown here is derived from an EMBL/GenBank/DDBJ whole genome shotgun (WGS) entry which is preliminary data.</text>
</comment>
<name>A0A7Y9XW45_9SPHN</name>
<evidence type="ECO:0000256" key="2">
    <source>
        <dbReference type="SAM" id="SignalP"/>
    </source>
</evidence>
<reference evidence="4 5" key="1">
    <citation type="submission" date="2020-07" db="EMBL/GenBank/DDBJ databases">
        <title>Genomic Encyclopedia of Type Strains, Phase IV (KMG-IV): sequencing the most valuable type-strain genomes for metagenomic binning, comparative biology and taxonomic classification.</title>
        <authorList>
            <person name="Goeker M."/>
        </authorList>
    </citation>
    <scope>NUCLEOTIDE SEQUENCE [LARGE SCALE GENOMIC DNA]</scope>
    <source>
        <strain evidence="4 5">DSM 29043</strain>
    </source>
</reference>
<feature type="domain" description="Ice-binding protein C-terminal" evidence="3">
    <location>
        <begin position="203"/>
        <end position="224"/>
    </location>
</feature>
<accession>A0A7Y9XW45</accession>
<dbReference type="InterPro" id="IPR013424">
    <property type="entry name" value="Ice-binding_C"/>
</dbReference>
<dbReference type="Proteomes" id="UP000522081">
    <property type="component" value="Unassembled WGS sequence"/>
</dbReference>
<dbReference type="AlphaFoldDB" id="A0A7Y9XW45"/>
<feature type="region of interest" description="Disordered" evidence="1">
    <location>
        <begin position="183"/>
        <end position="205"/>
    </location>
</feature>
<dbReference type="RefSeq" id="WP_179406126.1">
    <property type="nucleotide sequence ID" value="NZ_BMGF01000001.1"/>
</dbReference>
<evidence type="ECO:0000313" key="4">
    <source>
        <dbReference type="EMBL" id="NYH94186.1"/>
    </source>
</evidence>
<organism evidence="4 5">
    <name type="scientific">Novosphingobium marinum</name>
    <dbReference type="NCBI Taxonomy" id="1514948"/>
    <lineage>
        <taxon>Bacteria</taxon>
        <taxon>Pseudomonadati</taxon>
        <taxon>Pseudomonadota</taxon>
        <taxon>Alphaproteobacteria</taxon>
        <taxon>Sphingomonadales</taxon>
        <taxon>Sphingomonadaceae</taxon>
        <taxon>Novosphingobium</taxon>
    </lineage>
</organism>
<gene>
    <name evidence="4" type="ORF">FHS75_000491</name>
</gene>
<dbReference type="NCBIfam" id="TIGR02595">
    <property type="entry name" value="PEP_CTERM"/>
    <property type="match status" value="1"/>
</dbReference>
<feature type="signal peptide" evidence="2">
    <location>
        <begin position="1"/>
        <end position="24"/>
    </location>
</feature>
<protein>
    <recommendedName>
        <fullName evidence="3">Ice-binding protein C-terminal domain-containing protein</fullName>
    </recommendedName>
</protein>
<proteinExistence type="predicted"/>
<evidence type="ECO:0000259" key="3">
    <source>
        <dbReference type="Pfam" id="PF07589"/>
    </source>
</evidence>
<dbReference type="NCBIfam" id="NF033947">
    <property type="entry name" value="PEP-cistern"/>
    <property type="match status" value="1"/>
</dbReference>
<dbReference type="EMBL" id="JACBZF010000001">
    <property type="protein sequence ID" value="NYH94186.1"/>
    <property type="molecule type" value="Genomic_DNA"/>
</dbReference>
<keyword evidence="5" id="KW-1185">Reference proteome</keyword>
<dbReference type="Pfam" id="PF07589">
    <property type="entry name" value="PEP-CTERM"/>
    <property type="match status" value="1"/>
</dbReference>
<feature type="compositionally biased region" description="Low complexity" evidence="1">
    <location>
        <begin position="184"/>
        <end position="196"/>
    </location>
</feature>